<evidence type="ECO:0000313" key="3">
    <source>
        <dbReference type="Proteomes" id="UP000235672"/>
    </source>
</evidence>
<proteinExistence type="predicted"/>
<feature type="region of interest" description="Disordered" evidence="1">
    <location>
        <begin position="230"/>
        <end position="258"/>
    </location>
</feature>
<protein>
    <recommendedName>
        <fullName evidence="4">MADS-box domain-containing protein</fullName>
    </recommendedName>
</protein>
<organism evidence="2 3">
    <name type="scientific">Hyaloscypha hepaticicola</name>
    <dbReference type="NCBI Taxonomy" id="2082293"/>
    <lineage>
        <taxon>Eukaryota</taxon>
        <taxon>Fungi</taxon>
        <taxon>Dikarya</taxon>
        <taxon>Ascomycota</taxon>
        <taxon>Pezizomycotina</taxon>
        <taxon>Leotiomycetes</taxon>
        <taxon>Helotiales</taxon>
        <taxon>Hyaloscyphaceae</taxon>
        <taxon>Hyaloscypha</taxon>
    </lineage>
</organism>
<evidence type="ECO:0000313" key="2">
    <source>
        <dbReference type="EMBL" id="PMD22675.1"/>
    </source>
</evidence>
<feature type="compositionally biased region" description="Basic and acidic residues" evidence="1">
    <location>
        <begin position="177"/>
        <end position="186"/>
    </location>
</feature>
<accession>A0A2J6Q8V9</accession>
<feature type="region of interest" description="Disordered" evidence="1">
    <location>
        <begin position="128"/>
        <end position="148"/>
    </location>
</feature>
<reference evidence="2 3" key="1">
    <citation type="submission" date="2016-05" db="EMBL/GenBank/DDBJ databases">
        <title>A degradative enzymes factory behind the ericoid mycorrhizal symbiosis.</title>
        <authorList>
            <consortium name="DOE Joint Genome Institute"/>
            <person name="Martino E."/>
            <person name="Morin E."/>
            <person name="Grelet G."/>
            <person name="Kuo A."/>
            <person name="Kohler A."/>
            <person name="Daghino S."/>
            <person name="Barry K."/>
            <person name="Choi C."/>
            <person name="Cichocki N."/>
            <person name="Clum A."/>
            <person name="Copeland A."/>
            <person name="Hainaut M."/>
            <person name="Haridas S."/>
            <person name="Labutti K."/>
            <person name="Lindquist E."/>
            <person name="Lipzen A."/>
            <person name="Khouja H.-R."/>
            <person name="Murat C."/>
            <person name="Ohm R."/>
            <person name="Olson A."/>
            <person name="Spatafora J."/>
            <person name="Veneault-Fourrey C."/>
            <person name="Henrissat B."/>
            <person name="Grigoriev I."/>
            <person name="Martin F."/>
            <person name="Perotto S."/>
        </authorList>
    </citation>
    <scope>NUCLEOTIDE SEQUENCE [LARGE SCALE GENOMIC DNA]</scope>
    <source>
        <strain evidence="2 3">UAMH 7357</strain>
    </source>
</reference>
<feature type="region of interest" description="Disordered" evidence="1">
    <location>
        <begin position="177"/>
        <end position="197"/>
    </location>
</feature>
<keyword evidence="3" id="KW-1185">Reference proteome</keyword>
<dbReference type="EMBL" id="KZ613477">
    <property type="protein sequence ID" value="PMD22675.1"/>
    <property type="molecule type" value="Genomic_DNA"/>
</dbReference>
<evidence type="ECO:0008006" key="4">
    <source>
        <dbReference type="Google" id="ProtNLM"/>
    </source>
</evidence>
<name>A0A2J6Q8V9_9HELO</name>
<sequence length="279" mass="31067">MNPRFVVLEPDFFLMMAGPKLTKAQNKAYSGRSRGLMHKGYELAEIHSSISTLVFIWKGDDMLTFCSEKDWLPMLRKITNGVVRGPNFFVNAEDAEADGMLHTASSPTPQDEQRGRFIETLASQTVSLRKGAESTSRSSSSTEVVAQVPDISRTTSSLVDPLQEWMASVPVEFPSPLRKEGSKCPRENPSSYLSAEAGTPMTVGSMASPFAGNDFDISEPLSKRRKLTHKQEMNDFPNLQSIPEYPTPRRRRRSLATSQIKNPLSLDFCLGGPDYPKMR</sequence>
<gene>
    <name evidence="2" type="ORF">NA56DRAFT_747920</name>
</gene>
<dbReference type="Proteomes" id="UP000235672">
    <property type="component" value="Unassembled WGS sequence"/>
</dbReference>
<dbReference type="AlphaFoldDB" id="A0A2J6Q8V9"/>
<evidence type="ECO:0000256" key="1">
    <source>
        <dbReference type="SAM" id="MobiDB-lite"/>
    </source>
</evidence>